<dbReference type="Proteomes" id="UP000199382">
    <property type="component" value="Unassembled WGS sequence"/>
</dbReference>
<reference evidence="3 4" key="1">
    <citation type="submission" date="2016-10" db="EMBL/GenBank/DDBJ databases">
        <authorList>
            <person name="de Groot N.N."/>
        </authorList>
    </citation>
    <scope>NUCLEOTIDE SEQUENCE [LARGE SCALE GENOMIC DNA]</scope>
    <source>
        <strain evidence="3 4">DSM 25294</strain>
    </source>
</reference>
<name>A0A1G8WPM1_9RHOB</name>
<dbReference type="Gene3D" id="3.40.50.300">
    <property type="entry name" value="P-loop containing nucleotide triphosphate hydrolases"/>
    <property type="match status" value="1"/>
</dbReference>
<dbReference type="EMBL" id="FNEK01000024">
    <property type="protein sequence ID" value="SDJ79560.1"/>
    <property type="molecule type" value="Genomic_DNA"/>
</dbReference>
<keyword evidence="1" id="KW-0175">Coiled coil</keyword>
<dbReference type="PANTHER" id="PTHR32309:SF31">
    <property type="entry name" value="CAPSULAR EXOPOLYSACCHARIDE FAMILY"/>
    <property type="match status" value="1"/>
</dbReference>
<keyword evidence="2" id="KW-1133">Transmembrane helix</keyword>
<dbReference type="AlphaFoldDB" id="A0A1G8WPM1"/>
<evidence type="ECO:0000313" key="3">
    <source>
        <dbReference type="EMBL" id="SDJ79560.1"/>
    </source>
</evidence>
<keyword evidence="4" id="KW-1185">Reference proteome</keyword>
<dbReference type="STRING" id="571298.SAMN04488026_102442"/>
<evidence type="ECO:0000256" key="2">
    <source>
        <dbReference type="SAM" id="Phobius"/>
    </source>
</evidence>
<feature type="coiled-coil region" evidence="1">
    <location>
        <begin position="273"/>
        <end position="394"/>
    </location>
</feature>
<dbReference type="PANTHER" id="PTHR32309">
    <property type="entry name" value="TYROSINE-PROTEIN KINASE"/>
    <property type="match status" value="1"/>
</dbReference>
<keyword evidence="2" id="KW-0812">Transmembrane</keyword>
<accession>A0A1G8WPM1</accession>
<evidence type="ECO:0000256" key="1">
    <source>
        <dbReference type="SAM" id="Coils"/>
    </source>
</evidence>
<dbReference type="InterPro" id="IPR050445">
    <property type="entry name" value="Bact_polysacc_biosynth/exp"/>
</dbReference>
<keyword evidence="2" id="KW-0472">Membrane</keyword>
<feature type="transmembrane region" description="Helical" evidence="2">
    <location>
        <begin position="40"/>
        <end position="60"/>
    </location>
</feature>
<dbReference type="InterPro" id="IPR027417">
    <property type="entry name" value="P-loop_NTPase"/>
</dbReference>
<organism evidence="3 4">
    <name type="scientific">Aliiruegeria lutimaris</name>
    <dbReference type="NCBI Taxonomy" id="571298"/>
    <lineage>
        <taxon>Bacteria</taxon>
        <taxon>Pseudomonadati</taxon>
        <taxon>Pseudomonadota</taxon>
        <taxon>Alphaproteobacteria</taxon>
        <taxon>Rhodobacterales</taxon>
        <taxon>Roseobacteraceae</taxon>
        <taxon>Aliiruegeria</taxon>
    </lineage>
</organism>
<dbReference type="SUPFAM" id="SSF52540">
    <property type="entry name" value="P-loop containing nucleoside triphosphate hydrolases"/>
    <property type="match status" value="1"/>
</dbReference>
<proteinExistence type="predicted"/>
<evidence type="ECO:0000313" key="4">
    <source>
        <dbReference type="Proteomes" id="UP000199382"/>
    </source>
</evidence>
<sequence>MTMPVGAPMQDVEPMAPWHAAEAPATNPLAPLLRAMRGRWSAWFALSLVLGGAFGAAGFLSGTKTYESQAVLRVYPKEAGILYNSGDDSVLKTFDSFVKAETAFANSPDVMSRAAETLRADFPELTSEMTDSDLRQSVAVKRSDTLIVLDTKSKNAAFAAAKLRAVTDAYLSLKSEADGRQMRMRSSELTRREAELLEALRELDRRILEIGREYGSFAIAKAHSEKIAQIDTLATRKADVERTLASMRLNDGQASADMNDEHILRATLLDRGLADINIELARQAAELATLRERYTETSRQVRDKRAEIAILEKAMAERRNQIQVLGQTGALTDQSDAGDEDNIETIAALLAKVAGELEEARQEARALNAQRVELDFLEEERSETRRMLDDTRAALDVIRVESRKTSPGLTDIMSPAVTPDEPAEDSSKMQAAMGLVGGGMLASLLTLGLGLGSRRLRWSDELNLAAMGVDPLAVLTGDPDSDGARLAPEIDRLRTTLQLVPARSTSAAGSGRSLALLRTGSGGGTALAHALAESFSRTDLSVALLQIDPAQNAAPANAGYHVERAFGDACSEMSLPRLRRRIAEMTARHDVVLIDGGNLQQTTSASLVASAADYAIVELRRGEDKQAARATLERASNRCPQGIGAVFSRARRGDPGLSRAW</sequence>
<protein>
    <submittedName>
        <fullName evidence="3">Uncharacterized protein involved in exopolysaccharide biosynthesis</fullName>
    </submittedName>
</protein>
<gene>
    <name evidence="3" type="ORF">SAMN04488026_102442</name>
</gene>